<name>A0ABS4Q5A2_9PSEU</name>
<dbReference type="Proteomes" id="UP000741013">
    <property type="component" value="Unassembled WGS sequence"/>
</dbReference>
<keyword evidence="3" id="KW-1185">Reference proteome</keyword>
<gene>
    <name evidence="2" type="ORF">JOM49_008381</name>
</gene>
<evidence type="ECO:0000313" key="3">
    <source>
        <dbReference type="Proteomes" id="UP000741013"/>
    </source>
</evidence>
<feature type="transmembrane region" description="Helical" evidence="1">
    <location>
        <begin position="23"/>
        <end position="44"/>
    </location>
</feature>
<sequence length="340" mass="37942">MTPVRADPGQDRKRTRTPLQEIFWTRTSLLLLVLVVVSITCLFLASGMAPGNGKNFVTSVGTGTMISAVVGFGQTLITAAASQRALVAPVIEESKRALEKLAAEYRSLNKEFFPTDVFEATPDPDPKFNELMMRDLAGSRQYFFRGFSGRFAAARLLLSHAEWEMRAVLADPSDATTISGRARYLLRQEGPEADYDAIQRRLQDEMGMGLVGLFLARSRCTRIDITVVTDPPLDRLEIFDDCVWVTLYSDVGPVSTLYPRTLRFTEGSFVYNMERAEFLRLGGGRNGRHFQITPETTRADFIALFGKATGRPLSEEQFSELEGRFRSFSQEFSTAAGLRS</sequence>
<comment type="caution">
    <text evidence="2">The sequence shown here is derived from an EMBL/GenBank/DDBJ whole genome shotgun (WGS) entry which is preliminary data.</text>
</comment>
<keyword evidence="1" id="KW-1133">Transmembrane helix</keyword>
<evidence type="ECO:0000313" key="2">
    <source>
        <dbReference type="EMBL" id="MBP2186855.1"/>
    </source>
</evidence>
<dbReference type="EMBL" id="JAGGMS010000001">
    <property type="protein sequence ID" value="MBP2186855.1"/>
    <property type="molecule type" value="Genomic_DNA"/>
</dbReference>
<reference evidence="2 3" key="1">
    <citation type="submission" date="2021-03" db="EMBL/GenBank/DDBJ databases">
        <title>Sequencing the genomes of 1000 actinobacteria strains.</title>
        <authorList>
            <person name="Klenk H.-P."/>
        </authorList>
    </citation>
    <scope>NUCLEOTIDE SEQUENCE [LARGE SCALE GENOMIC DNA]</scope>
    <source>
        <strain evidence="2 3">DSM 45510</strain>
    </source>
</reference>
<proteinExistence type="predicted"/>
<evidence type="ECO:0000256" key="1">
    <source>
        <dbReference type="SAM" id="Phobius"/>
    </source>
</evidence>
<keyword evidence="1" id="KW-0472">Membrane</keyword>
<organism evidence="2 3">
    <name type="scientific">Amycolatopsis magusensis</name>
    <dbReference type="NCBI Taxonomy" id="882444"/>
    <lineage>
        <taxon>Bacteria</taxon>
        <taxon>Bacillati</taxon>
        <taxon>Actinomycetota</taxon>
        <taxon>Actinomycetes</taxon>
        <taxon>Pseudonocardiales</taxon>
        <taxon>Pseudonocardiaceae</taxon>
        <taxon>Amycolatopsis</taxon>
    </lineage>
</organism>
<keyword evidence="1" id="KW-0812">Transmembrane</keyword>
<protein>
    <submittedName>
        <fullName evidence="2">Uncharacterized protein</fullName>
    </submittedName>
</protein>
<feature type="transmembrane region" description="Helical" evidence="1">
    <location>
        <begin position="56"/>
        <end position="77"/>
    </location>
</feature>
<accession>A0ABS4Q5A2</accession>